<keyword evidence="3" id="KW-1185">Reference proteome</keyword>
<sequence length="162" mass="18169">MKTEMTVLFKSMQKDDKKEVLKFEIKGSEDVAAETELFNLSGSIVVLNIDGCAAGDVTAEFISMQRDSKKTVMKFGIKGDSDEKAQQLYKRAGCNVKLSVQPSQMSIDEYYDEPHEGIKYSTNPDGTVDVDQDQVDMDEIEHEEDLEDEDVDDSGYSDDDLD</sequence>
<evidence type="ECO:0000313" key="3">
    <source>
        <dbReference type="Proteomes" id="UP000295418"/>
    </source>
</evidence>
<reference evidence="2 3" key="1">
    <citation type="submission" date="2019-03" db="EMBL/GenBank/DDBJ databases">
        <authorList>
            <person name="Kim M.K.M."/>
        </authorList>
    </citation>
    <scope>NUCLEOTIDE SEQUENCE [LARGE SCALE GENOMIC DNA]</scope>
    <source>
        <strain evidence="2 3">18JY21-1</strain>
    </source>
</reference>
<evidence type="ECO:0000256" key="1">
    <source>
        <dbReference type="SAM" id="MobiDB-lite"/>
    </source>
</evidence>
<dbReference type="RefSeq" id="WP_132418814.1">
    <property type="nucleotide sequence ID" value="NZ_SKFG01000014.1"/>
</dbReference>
<proteinExistence type="predicted"/>
<protein>
    <submittedName>
        <fullName evidence="2">Uncharacterized protein</fullName>
    </submittedName>
</protein>
<name>A0A4R4EDL7_9BACL</name>
<accession>A0A4R4EDL7</accession>
<dbReference type="Proteomes" id="UP000295418">
    <property type="component" value="Unassembled WGS sequence"/>
</dbReference>
<feature type="region of interest" description="Disordered" evidence="1">
    <location>
        <begin position="111"/>
        <end position="162"/>
    </location>
</feature>
<dbReference type="EMBL" id="SKFG01000014">
    <property type="protein sequence ID" value="TCZ76088.1"/>
    <property type="molecule type" value="Genomic_DNA"/>
</dbReference>
<dbReference type="AlphaFoldDB" id="A0A4R4EDL7"/>
<organism evidence="2 3">
    <name type="scientific">Paenibacillus albiflavus</name>
    <dbReference type="NCBI Taxonomy" id="2545760"/>
    <lineage>
        <taxon>Bacteria</taxon>
        <taxon>Bacillati</taxon>
        <taxon>Bacillota</taxon>
        <taxon>Bacilli</taxon>
        <taxon>Bacillales</taxon>
        <taxon>Paenibacillaceae</taxon>
        <taxon>Paenibacillus</taxon>
    </lineage>
</organism>
<feature type="compositionally biased region" description="Acidic residues" evidence="1">
    <location>
        <begin position="128"/>
        <end position="162"/>
    </location>
</feature>
<gene>
    <name evidence="2" type="ORF">E0485_14675</name>
</gene>
<comment type="caution">
    <text evidence="2">The sequence shown here is derived from an EMBL/GenBank/DDBJ whole genome shotgun (WGS) entry which is preliminary data.</text>
</comment>
<dbReference type="OrthoDB" id="2864498at2"/>
<evidence type="ECO:0000313" key="2">
    <source>
        <dbReference type="EMBL" id="TCZ76088.1"/>
    </source>
</evidence>